<evidence type="ECO:0000313" key="2">
    <source>
        <dbReference type="EMBL" id="MBL6448526.1"/>
    </source>
</evidence>
<dbReference type="AlphaFoldDB" id="A0A937G4Y9"/>
<dbReference type="PANTHER" id="PTHR32114:SF2">
    <property type="entry name" value="ABC TRANSPORTER ABCH.3"/>
    <property type="match status" value="1"/>
</dbReference>
<dbReference type="InterPro" id="IPR038729">
    <property type="entry name" value="Rad50/SbcC_AAA"/>
</dbReference>
<keyword evidence="3" id="KW-1185">Reference proteome</keyword>
<comment type="caution">
    <text evidence="2">The sequence shown here is derived from an EMBL/GenBank/DDBJ whole genome shotgun (WGS) entry which is preliminary data.</text>
</comment>
<accession>A0A937G4Y9</accession>
<name>A0A937G4Y9_9BACT</name>
<dbReference type="Gene3D" id="3.40.50.300">
    <property type="entry name" value="P-loop containing nucleotide triphosphate hydrolases"/>
    <property type="match status" value="2"/>
</dbReference>
<reference evidence="2" key="1">
    <citation type="submission" date="2021-01" db="EMBL/GenBank/DDBJ databases">
        <title>Fulvivirga kasyanovii gen. nov., sp nov., a novel member of the phylum Bacteroidetes isolated from seawater in a mussel farm.</title>
        <authorList>
            <person name="Zhao L.-H."/>
            <person name="Wang Z.-J."/>
        </authorList>
    </citation>
    <scope>NUCLEOTIDE SEQUENCE</scope>
    <source>
        <strain evidence="2">29W222</strain>
    </source>
</reference>
<dbReference type="GO" id="GO:0016887">
    <property type="term" value="F:ATP hydrolysis activity"/>
    <property type="evidence" value="ECO:0007669"/>
    <property type="project" value="InterPro"/>
</dbReference>
<dbReference type="PANTHER" id="PTHR32114">
    <property type="entry name" value="ABC TRANSPORTER ABCH.3"/>
    <property type="match status" value="1"/>
</dbReference>
<evidence type="ECO:0000313" key="3">
    <source>
        <dbReference type="Proteomes" id="UP000614216"/>
    </source>
</evidence>
<feature type="domain" description="Rad50/SbcC-type AAA" evidence="1">
    <location>
        <begin position="11"/>
        <end position="229"/>
    </location>
</feature>
<dbReference type="SUPFAM" id="SSF52540">
    <property type="entry name" value="P-loop containing nucleoside triphosphate hydrolases"/>
    <property type="match status" value="1"/>
</dbReference>
<gene>
    <name evidence="2" type="ORF">JMN32_19605</name>
</gene>
<dbReference type="RefSeq" id="WP_202858061.1">
    <property type="nucleotide sequence ID" value="NZ_JAEUGD010000064.1"/>
</dbReference>
<dbReference type="EMBL" id="JAEUGD010000064">
    <property type="protein sequence ID" value="MBL6448526.1"/>
    <property type="molecule type" value="Genomic_DNA"/>
</dbReference>
<dbReference type="Proteomes" id="UP000614216">
    <property type="component" value="Unassembled WGS sequence"/>
</dbReference>
<sequence>MNSDTSIKIKKLIIKNFKVYKSQNFDFTNVPLLVFDGANGFGKTTIFDAIELLLTGRIRRYEYIKSRLIDGREKRTENPFYCTEGDGDPIEIRASFEVSGNEVVLARRSPGKENLGADIDFSLFTLHSPETIDSLLGDNNKKSENVLKELLGDNYKNDFEFLHYIEQEDSLYLLKKSERDKKESIAYLFNTSRFQDEIEKYKRVKSTINEFLKKVKEEIRVLKEEVSKVQESLLTQNESQYVRLFSEKNFEWDSEVIKFDENKYFTWLSSENGVLPQLNKLLRYRGDFLQAKVNRKIDRLLINRNELQSFCDYYFFIDKTELLENEKRVYDYIRVIKELHKDFDIENIENGEYDVPQFLKEVTDNSELFRNYENNLNLVKRAILNSNSSSKVLNKLISTRENLIKHQTEFHNEIEENGICQLCGQHWETKEALIQGIDDQTKIIKELNDELNASLSTKIDVFKEVVFPEFIESIEALTVEYLYEPEYFRDDFFRRNLQRVLKLRRRELEELNIDYESYLSKETIFKEERLEEFVEMLTYKKRGIDEENIEPSFDDLFITYFEENEDELNEFDADLIEEKTKYIKWQYSIFQNNTIKDKTELIDRTLVKQTKLEESLSKVTGIVGIQEDSLKKYNAKIISDIELLFHIYSGRIVQDFQGGLGLFIINKNDKIKFVTSPEKTYDAVFSMSNGQLSALVIAFTLALNKKYSNSNLLFIDDPVQSMDDMNTSGFVEVLRNDFNDRQIFISTHEIEMSTYIRYKFEKFNLSTKRYNVGSLINS</sequence>
<proteinExistence type="predicted"/>
<dbReference type="Pfam" id="PF13476">
    <property type="entry name" value="AAA_23"/>
    <property type="match status" value="1"/>
</dbReference>
<protein>
    <submittedName>
        <fullName evidence="2">AAA family ATPase</fullName>
    </submittedName>
</protein>
<dbReference type="InterPro" id="IPR027417">
    <property type="entry name" value="P-loop_NTPase"/>
</dbReference>
<organism evidence="2 3">
    <name type="scientific">Fulvivirga marina</name>
    <dbReference type="NCBI Taxonomy" id="2494733"/>
    <lineage>
        <taxon>Bacteria</taxon>
        <taxon>Pseudomonadati</taxon>
        <taxon>Bacteroidota</taxon>
        <taxon>Cytophagia</taxon>
        <taxon>Cytophagales</taxon>
        <taxon>Fulvivirgaceae</taxon>
        <taxon>Fulvivirga</taxon>
    </lineage>
</organism>
<dbReference type="GO" id="GO:0006302">
    <property type="term" value="P:double-strand break repair"/>
    <property type="evidence" value="ECO:0007669"/>
    <property type="project" value="InterPro"/>
</dbReference>
<evidence type="ECO:0000259" key="1">
    <source>
        <dbReference type="Pfam" id="PF13476"/>
    </source>
</evidence>